<feature type="transmembrane region" description="Helical" evidence="1">
    <location>
        <begin position="255"/>
        <end position="276"/>
    </location>
</feature>
<keyword evidence="1" id="KW-0812">Transmembrane</keyword>
<name>A0A7R8VFB0_TIMDO</name>
<sequence>MIFDVGKDLGPYVLFVFESRIIIIIMASDITDTLNNLDNLLLQNERKIQKKLRHTGQPYISRSGKLIPAKKQSDLLCNCPQHCDEKVPNEARLKLFYQFYKMADQIKQNDFLMSHIEIRAVQRRSIEMKNPKKIQRRVSCKYKVPVLTSKDPPIQPGGSPEGVMVTEVCQKAFMNIYAITEKRQPSVVKMADYKQRFIVPVTYQVLTYLCSPLALGTKTFAQLKTLLETHYAPTRSVYEERSAFSSRNQRVGESYLAFSLFLRYLAATCCFGIFLYDALKS</sequence>
<evidence type="ECO:0000256" key="1">
    <source>
        <dbReference type="SAM" id="Phobius"/>
    </source>
</evidence>
<reference evidence="2" key="1">
    <citation type="submission" date="2020-11" db="EMBL/GenBank/DDBJ databases">
        <authorList>
            <person name="Tran Van P."/>
        </authorList>
    </citation>
    <scope>NUCLEOTIDE SEQUENCE</scope>
</reference>
<dbReference type="PANTHER" id="PTHR10773">
    <property type="entry name" value="DNA-DIRECTED RNA POLYMERASES I, II, AND III SUBUNIT RPABC2"/>
    <property type="match status" value="1"/>
</dbReference>
<dbReference type="PANTHER" id="PTHR10773:SF19">
    <property type="match status" value="1"/>
</dbReference>
<proteinExistence type="predicted"/>
<accession>A0A7R8VFB0</accession>
<keyword evidence="1" id="KW-0472">Membrane</keyword>
<keyword evidence="1" id="KW-1133">Transmembrane helix</keyword>
<gene>
    <name evidence="2" type="ORF">TDIB3V08_LOCUS2042</name>
</gene>
<protein>
    <submittedName>
        <fullName evidence="2">Uncharacterized protein</fullName>
    </submittedName>
</protein>
<evidence type="ECO:0000313" key="2">
    <source>
        <dbReference type="EMBL" id="CAD7195662.1"/>
    </source>
</evidence>
<dbReference type="EMBL" id="OA564844">
    <property type="protein sequence ID" value="CAD7195662.1"/>
    <property type="molecule type" value="Genomic_DNA"/>
</dbReference>
<organism evidence="2">
    <name type="scientific">Timema douglasi</name>
    <name type="common">Walking stick</name>
    <dbReference type="NCBI Taxonomy" id="61478"/>
    <lineage>
        <taxon>Eukaryota</taxon>
        <taxon>Metazoa</taxon>
        <taxon>Ecdysozoa</taxon>
        <taxon>Arthropoda</taxon>
        <taxon>Hexapoda</taxon>
        <taxon>Insecta</taxon>
        <taxon>Pterygota</taxon>
        <taxon>Neoptera</taxon>
        <taxon>Polyneoptera</taxon>
        <taxon>Phasmatodea</taxon>
        <taxon>Timematodea</taxon>
        <taxon>Timematoidea</taxon>
        <taxon>Timematidae</taxon>
        <taxon>Timema</taxon>
    </lineage>
</organism>
<dbReference type="AlphaFoldDB" id="A0A7R8VFB0"/>